<dbReference type="GO" id="GO:0006368">
    <property type="term" value="P:transcription elongation by RNA polymerase II"/>
    <property type="evidence" value="ECO:0000318"/>
    <property type="project" value="GO_Central"/>
</dbReference>
<organism evidence="6 7">
    <name type="scientific">Helianthus annuus</name>
    <name type="common">Common sunflower</name>
    <dbReference type="NCBI Taxonomy" id="4232"/>
    <lineage>
        <taxon>Eukaryota</taxon>
        <taxon>Viridiplantae</taxon>
        <taxon>Streptophyta</taxon>
        <taxon>Embryophyta</taxon>
        <taxon>Tracheophyta</taxon>
        <taxon>Spermatophyta</taxon>
        <taxon>Magnoliopsida</taxon>
        <taxon>eudicotyledons</taxon>
        <taxon>Gunneridae</taxon>
        <taxon>Pentapetalae</taxon>
        <taxon>asterids</taxon>
        <taxon>campanulids</taxon>
        <taxon>Asterales</taxon>
        <taxon>Asteraceae</taxon>
        <taxon>Asteroideae</taxon>
        <taxon>Heliantheae alliance</taxon>
        <taxon>Heliantheae</taxon>
        <taxon>Helianthus</taxon>
    </lineage>
</organism>
<sequence>MASKRILKELKDLQKDPPTSCSAVMAIEFRVKRFCKLQLLDTNKGYGVSDSMATSEVMDMEHELRALRLQIQEKSSFSVKLQQEPCANKSVCAPEPYDVGRILQVDIISNAQKSIVTTDCPIQPAVGLESYVETLSRKGNSEFITCSMGNRKSRAKPAPLKRMDKLDTVFSCPFCNHGTSVECRMHLAEFARKTSALLSQVLLSLTEPIDIFSEWIDECERVNTVDDDGVPVEDDEVDVDYRAR</sequence>
<dbReference type="GO" id="GO:0003779">
    <property type="term" value="F:actin binding"/>
    <property type="evidence" value="ECO:0007669"/>
    <property type="project" value="InterPro"/>
</dbReference>
<gene>
    <name evidence="6" type="ORF">HannXRQ_Chr11g0350571</name>
</gene>
<dbReference type="InterPro" id="IPR032015">
    <property type="entry name" value="SCAB-Ig"/>
</dbReference>
<reference evidence="7" key="1">
    <citation type="journal article" date="2017" name="Nature">
        <title>The sunflower genome provides insights into oil metabolism, flowering and Asterid evolution.</title>
        <authorList>
            <person name="Badouin H."/>
            <person name="Gouzy J."/>
            <person name="Grassa C.J."/>
            <person name="Murat F."/>
            <person name="Staton S.E."/>
            <person name="Cottret L."/>
            <person name="Lelandais-Briere C."/>
            <person name="Owens G.L."/>
            <person name="Carrere S."/>
            <person name="Mayjonade B."/>
            <person name="Legrand L."/>
            <person name="Gill N."/>
            <person name="Kane N.C."/>
            <person name="Bowers J.E."/>
            <person name="Hubner S."/>
            <person name="Bellec A."/>
            <person name="Berard A."/>
            <person name="Berges H."/>
            <person name="Blanchet N."/>
            <person name="Boniface M.C."/>
            <person name="Brunel D."/>
            <person name="Catrice O."/>
            <person name="Chaidir N."/>
            <person name="Claudel C."/>
            <person name="Donnadieu C."/>
            <person name="Faraut T."/>
            <person name="Fievet G."/>
            <person name="Helmstetter N."/>
            <person name="King M."/>
            <person name="Knapp S.J."/>
            <person name="Lai Z."/>
            <person name="Le Paslier M.C."/>
            <person name="Lippi Y."/>
            <person name="Lorenzon L."/>
            <person name="Mandel J.R."/>
            <person name="Marage G."/>
            <person name="Marchand G."/>
            <person name="Marquand E."/>
            <person name="Bret-Mestries E."/>
            <person name="Morien E."/>
            <person name="Nambeesan S."/>
            <person name="Nguyen T."/>
            <person name="Pegot-Espagnet P."/>
            <person name="Pouilly N."/>
            <person name="Raftis F."/>
            <person name="Sallet E."/>
            <person name="Schiex T."/>
            <person name="Thomas J."/>
            <person name="Vandecasteele C."/>
            <person name="Vares D."/>
            <person name="Vear F."/>
            <person name="Vautrin S."/>
            <person name="Crespi M."/>
            <person name="Mangin B."/>
            <person name="Burke J.M."/>
            <person name="Salse J."/>
            <person name="Munos S."/>
            <person name="Vincourt P."/>
            <person name="Rieseberg L.H."/>
            <person name="Langlade N.B."/>
        </authorList>
    </citation>
    <scope>NUCLEOTIDE SEQUENCE [LARGE SCALE GENOMIC DNA]</scope>
    <source>
        <strain evidence="7">cv. SF193</strain>
    </source>
</reference>
<evidence type="ECO:0000256" key="4">
    <source>
        <dbReference type="ARBA" id="ARBA00023242"/>
    </source>
</evidence>
<dbReference type="AlphaFoldDB" id="A0A251TER3"/>
<dbReference type="PANTHER" id="PTHR31172">
    <property type="entry name" value="STOMATAL CLOSURE-RELATED ACTIN-BINDING PROTEIN 1"/>
    <property type="match status" value="1"/>
</dbReference>
<keyword evidence="4" id="KW-0539">Nucleus</keyword>
<dbReference type="GO" id="GO:0000993">
    <property type="term" value="F:RNA polymerase II complex binding"/>
    <property type="evidence" value="ECO:0000318"/>
    <property type="project" value="GO_Central"/>
</dbReference>
<evidence type="ECO:0000256" key="1">
    <source>
        <dbReference type="ARBA" id="ARBA00004123"/>
    </source>
</evidence>
<dbReference type="EMBL" id="CM007900">
    <property type="protein sequence ID" value="OTG09223.1"/>
    <property type="molecule type" value="Genomic_DNA"/>
</dbReference>
<dbReference type="Pfam" id="PF05129">
    <property type="entry name" value="Zn_ribbon_Elf1"/>
    <property type="match status" value="1"/>
</dbReference>
<comment type="similarity">
    <text evidence="2">Belongs to the ELOF1 family.</text>
</comment>
<dbReference type="GO" id="GO:0008023">
    <property type="term" value="C:transcription elongation factor complex"/>
    <property type="evidence" value="ECO:0000318"/>
    <property type="project" value="GO_Central"/>
</dbReference>
<dbReference type="InterPro" id="IPR038567">
    <property type="entry name" value="T_Elf1_sf"/>
</dbReference>
<dbReference type="Pfam" id="PF16709">
    <property type="entry name" value="SCAB-Ig"/>
    <property type="match status" value="1"/>
</dbReference>
<dbReference type="Proteomes" id="UP000215914">
    <property type="component" value="Chromosome 11"/>
</dbReference>
<dbReference type="GO" id="GO:0007015">
    <property type="term" value="P:actin filament organization"/>
    <property type="evidence" value="ECO:0007669"/>
    <property type="project" value="InterPro"/>
</dbReference>
<name>A0A251TER3_HELAN</name>
<keyword evidence="3" id="KW-0862">Zinc</keyword>
<feature type="domain" description="Stomatal closure-related actin-binding protein Ig" evidence="5">
    <location>
        <begin position="80"/>
        <end position="137"/>
    </location>
</feature>
<keyword evidence="7" id="KW-1185">Reference proteome</keyword>
<accession>A0A251TER3</accession>
<evidence type="ECO:0000313" key="7">
    <source>
        <dbReference type="Proteomes" id="UP000215914"/>
    </source>
</evidence>
<protein>
    <submittedName>
        <fullName evidence="6">Putative transcription elongation factor 1</fullName>
    </submittedName>
</protein>
<comment type="subcellular location">
    <subcellularLocation>
        <location evidence="1">Nucleus</location>
    </subcellularLocation>
</comment>
<evidence type="ECO:0000256" key="3">
    <source>
        <dbReference type="ARBA" id="ARBA00022833"/>
    </source>
</evidence>
<dbReference type="PANTHER" id="PTHR31172:SF7">
    <property type="entry name" value="STOMATAL CLOSURE-RELATED ACTIN-BINDING PROTEIN 3"/>
    <property type="match status" value="1"/>
</dbReference>
<dbReference type="InterPro" id="IPR039640">
    <property type="entry name" value="SCAB"/>
</dbReference>
<evidence type="ECO:0000313" key="6">
    <source>
        <dbReference type="EMBL" id="OTG09223.1"/>
    </source>
</evidence>
<dbReference type="InterPro" id="IPR007808">
    <property type="entry name" value="Elf1"/>
</dbReference>
<keyword evidence="6" id="KW-0251">Elongation factor</keyword>
<dbReference type="STRING" id="4232.A0A251TER3"/>
<dbReference type="Gene3D" id="2.20.25.190">
    <property type="match status" value="1"/>
</dbReference>
<dbReference type="InParanoid" id="A0A251TER3"/>
<proteinExistence type="inferred from homology"/>
<dbReference type="SUPFAM" id="SSF57783">
    <property type="entry name" value="Zinc beta-ribbon"/>
    <property type="match status" value="1"/>
</dbReference>
<evidence type="ECO:0000256" key="2">
    <source>
        <dbReference type="ARBA" id="ARBA00009730"/>
    </source>
</evidence>
<dbReference type="GO" id="GO:0010119">
    <property type="term" value="P:regulation of stomatal movement"/>
    <property type="evidence" value="ECO:0007669"/>
    <property type="project" value="InterPro"/>
</dbReference>
<dbReference type="GO" id="GO:0003746">
    <property type="term" value="F:translation elongation factor activity"/>
    <property type="evidence" value="ECO:0007669"/>
    <property type="project" value="UniProtKB-KW"/>
</dbReference>
<keyword evidence="6" id="KW-0648">Protein biosynthesis</keyword>
<evidence type="ECO:0000259" key="5">
    <source>
        <dbReference type="Pfam" id="PF16709"/>
    </source>
</evidence>